<dbReference type="InterPro" id="IPR005708">
    <property type="entry name" value="Homogentis_dOase"/>
</dbReference>
<accession>A0A2H3NP49</accession>
<dbReference type="PANTHER" id="PTHR11056">
    <property type="entry name" value="HOMOGENTISATE 1,2-DIOXYGENASE"/>
    <property type="match status" value="1"/>
</dbReference>
<evidence type="ECO:0000256" key="4">
    <source>
        <dbReference type="ARBA" id="ARBA00022964"/>
    </source>
</evidence>
<dbReference type="InterPro" id="IPR046452">
    <property type="entry name" value="HgmA_N"/>
</dbReference>
<keyword evidence="6 8" id="KW-0408">Iron</keyword>
<dbReference type="GO" id="GO:0005737">
    <property type="term" value="C:cytoplasm"/>
    <property type="evidence" value="ECO:0007669"/>
    <property type="project" value="TreeGrafter"/>
</dbReference>
<evidence type="ECO:0000256" key="6">
    <source>
        <dbReference type="ARBA" id="ARBA00023004"/>
    </source>
</evidence>
<dbReference type="GO" id="GO:0046872">
    <property type="term" value="F:metal ion binding"/>
    <property type="evidence" value="ECO:0007669"/>
    <property type="project" value="UniProtKB-KW"/>
</dbReference>
<dbReference type="InterPro" id="IPR014710">
    <property type="entry name" value="RmlC-like_jellyroll"/>
</dbReference>
<protein>
    <recommendedName>
        <fullName evidence="10">Homogentisate 1,2-dioxygenase N-terminal domain-containing protein</fullName>
    </recommendedName>
</protein>
<name>A0A2H3NP49_9BACT</name>
<feature type="binding site" evidence="8">
    <location>
        <position position="301"/>
    </location>
    <ligand>
        <name>Fe cation</name>
        <dbReference type="ChEBI" id="CHEBI:24875"/>
    </ligand>
</feature>
<keyword evidence="4" id="KW-0223">Dioxygenase</keyword>
<comment type="cofactor">
    <cofactor evidence="1 8">
        <name>Fe cation</name>
        <dbReference type="ChEBI" id="CHEBI:24875"/>
    </cofactor>
</comment>
<feature type="active site" description="Proton acceptor" evidence="7">
    <location>
        <position position="264"/>
    </location>
</feature>
<evidence type="ECO:0000256" key="9">
    <source>
        <dbReference type="SAM" id="MobiDB-lite"/>
    </source>
</evidence>
<evidence type="ECO:0000256" key="5">
    <source>
        <dbReference type="ARBA" id="ARBA00023002"/>
    </source>
</evidence>
<evidence type="ECO:0000256" key="1">
    <source>
        <dbReference type="ARBA" id="ARBA00001962"/>
    </source>
</evidence>
<keyword evidence="5" id="KW-0560">Oxidoreductase</keyword>
<dbReference type="Pfam" id="PF20510">
    <property type="entry name" value="HgmA_N"/>
    <property type="match status" value="1"/>
</dbReference>
<evidence type="ECO:0000256" key="3">
    <source>
        <dbReference type="ARBA" id="ARBA00022723"/>
    </source>
</evidence>
<dbReference type="Gene3D" id="2.60.120.10">
    <property type="entry name" value="Jelly Rolls"/>
    <property type="match status" value="1"/>
</dbReference>
<dbReference type="PANTHER" id="PTHR11056:SF0">
    <property type="entry name" value="HOMOGENTISATE 1,2-DIOXYGENASE"/>
    <property type="match status" value="1"/>
</dbReference>
<keyword evidence="3 8" id="KW-0479">Metal-binding</keyword>
<feature type="binding site" evidence="8">
    <location>
        <position position="337"/>
    </location>
    <ligand>
        <name>Fe cation</name>
        <dbReference type="ChEBI" id="CHEBI:24875"/>
    </ligand>
</feature>
<comment type="caution">
    <text evidence="11">The sequence shown here is derived from an EMBL/GenBank/DDBJ whole genome shotgun (WGS) entry which is preliminary data.</text>
</comment>
<evidence type="ECO:0000256" key="7">
    <source>
        <dbReference type="PIRSR" id="PIRSR605708-1"/>
    </source>
</evidence>
<feature type="binding site" evidence="8">
    <location>
        <position position="307"/>
    </location>
    <ligand>
        <name>Fe cation</name>
        <dbReference type="ChEBI" id="CHEBI:24875"/>
    </ligand>
</feature>
<evidence type="ECO:0000313" key="12">
    <source>
        <dbReference type="Proteomes" id="UP000221024"/>
    </source>
</evidence>
<dbReference type="GO" id="GO:0006559">
    <property type="term" value="P:L-phenylalanine catabolic process"/>
    <property type="evidence" value="ECO:0007669"/>
    <property type="project" value="InterPro"/>
</dbReference>
<feature type="region of interest" description="Disordered" evidence="9">
    <location>
        <begin position="384"/>
        <end position="404"/>
    </location>
</feature>
<keyword evidence="12" id="KW-1185">Reference proteome</keyword>
<dbReference type="GO" id="GO:0004411">
    <property type="term" value="F:homogentisate 1,2-dioxygenase activity"/>
    <property type="evidence" value="ECO:0007669"/>
    <property type="project" value="InterPro"/>
</dbReference>
<dbReference type="InterPro" id="IPR011051">
    <property type="entry name" value="RmlC_Cupin_sf"/>
</dbReference>
<sequence>MPHYTRMGEVPDKRHVQFRRPDGELYTEEVIGAEGFSGISSIAYHIHPPTLVEKVDDPVDYGITYADDEALKHRHIEGFNLEPGGDWLSGRTYIMGNPDVQLALCRPTDAMEGYFYRNAAADELIYVHEGTGTLETPLGNVDFTDGDYVHVPRTLAHRWSFEDEVQPRLLVIESNSGVQFPSKYMNEFGQLLERSPFHERDVRPPTQLNVVDEEGPFELRIKKHGKIHSYWMRYHPFDVVGWDGYMYPYAISIHDFEPITGRIHQPPPVHQMFEARNFVVCSFVPRLFDYHPKSIPAPYNHSNIDSDEVLFYAEGDFMSRKGISRASFSLHPGGIPHGPHPGSTEASIGKEGTEELAVMVDTFRPLKLTQAALDLEDTGYMDSWKPELHTGGDGQARTEAPAQP</sequence>
<organism evidence="11 12">
    <name type="scientific">Longimonas halophila</name>
    <dbReference type="NCBI Taxonomy" id="1469170"/>
    <lineage>
        <taxon>Bacteria</taxon>
        <taxon>Pseudomonadati</taxon>
        <taxon>Rhodothermota</taxon>
        <taxon>Rhodothermia</taxon>
        <taxon>Rhodothermales</taxon>
        <taxon>Salisaetaceae</taxon>
        <taxon>Longimonas</taxon>
    </lineage>
</organism>
<evidence type="ECO:0000256" key="2">
    <source>
        <dbReference type="ARBA" id="ARBA00007757"/>
    </source>
</evidence>
<dbReference type="OrthoDB" id="9768662at2"/>
<dbReference type="GO" id="GO:0006570">
    <property type="term" value="P:tyrosine metabolic process"/>
    <property type="evidence" value="ECO:0007669"/>
    <property type="project" value="InterPro"/>
</dbReference>
<feature type="domain" description="Homogentisate 1,2-dioxygenase N-terminal" evidence="10">
    <location>
        <begin position="108"/>
        <end position="250"/>
    </location>
</feature>
<reference evidence="11 12" key="1">
    <citation type="submission" date="2017-10" db="EMBL/GenBank/DDBJ databases">
        <title>Draft genome of Longimonas halophila.</title>
        <authorList>
            <person name="Goh K.M."/>
            <person name="Shamsir M.S."/>
            <person name="Lim S.W."/>
        </authorList>
    </citation>
    <scope>NUCLEOTIDE SEQUENCE [LARGE SCALE GENOMIC DNA]</scope>
    <source>
        <strain evidence="11 12">KCTC 42399</strain>
    </source>
</reference>
<comment type="similarity">
    <text evidence="2">Belongs to the homogentisate dioxygenase family.</text>
</comment>
<dbReference type="RefSeq" id="WP_098062299.1">
    <property type="nucleotide sequence ID" value="NZ_PDEP01000007.1"/>
</dbReference>
<dbReference type="SUPFAM" id="SSF51182">
    <property type="entry name" value="RmlC-like cupins"/>
    <property type="match status" value="1"/>
</dbReference>
<dbReference type="Proteomes" id="UP000221024">
    <property type="component" value="Unassembled WGS sequence"/>
</dbReference>
<dbReference type="AlphaFoldDB" id="A0A2H3NP49"/>
<evidence type="ECO:0000256" key="8">
    <source>
        <dbReference type="PIRSR" id="PIRSR605708-2"/>
    </source>
</evidence>
<proteinExistence type="inferred from homology"/>
<dbReference type="EMBL" id="PDEP01000007">
    <property type="protein sequence ID" value="PEN06773.1"/>
    <property type="molecule type" value="Genomic_DNA"/>
</dbReference>
<gene>
    <name evidence="11" type="ORF">CRI93_09045</name>
</gene>
<evidence type="ECO:0000313" key="11">
    <source>
        <dbReference type="EMBL" id="PEN06773.1"/>
    </source>
</evidence>
<evidence type="ECO:0000259" key="10">
    <source>
        <dbReference type="Pfam" id="PF20510"/>
    </source>
</evidence>